<dbReference type="PANTHER" id="PTHR33911:SF1">
    <property type="entry name" value="RRNA-PROCESSING PROTEIN EFG1"/>
    <property type="match status" value="1"/>
</dbReference>
<comment type="caution">
    <text evidence="10">The sequence shown here is derived from an EMBL/GenBank/DDBJ whole genome shotgun (WGS) entry which is preliminary data.</text>
</comment>
<dbReference type="RefSeq" id="XP_064850205.1">
    <property type="nucleotide sequence ID" value="XM_064994133.1"/>
</dbReference>
<evidence type="ECO:0000256" key="2">
    <source>
        <dbReference type="ARBA" id="ARBA00006916"/>
    </source>
</evidence>
<feature type="compositionally biased region" description="Basic and acidic residues" evidence="9">
    <location>
        <begin position="39"/>
        <end position="52"/>
    </location>
</feature>
<proteinExistence type="inferred from homology"/>
<sequence length="254" mass="29707">MPKEDTNSKKKFNSKKQGNKKPNNKPSEEGSAKLKKAKRDLSRLLKKPDLPADIRTAKEQSLQAIELQLQALEHVRKTKELARRYHMVRFFEKKKAIRRYKQVKKEMEDLEKKTDKEGEDSNAMKKELKKQRKKLAQYELDVLYVVNFPKDQKYLALFPNEGAKKAITDEPKQEQAKTDKERLDMRKKIQNMANEGKLPVSLEDILSGNVDHEKLIQHQQQGFKLAEPDKIQKRKTKAQSAADDNNDEEDDFFE</sequence>
<evidence type="ECO:0000256" key="8">
    <source>
        <dbReference type="SAM" id="Coils"/>
    </source>
</evidence>
<feature type="compositionally biased region" description="Basic residues" evidence="9">
    <location>
        <begin position="9"/>
        <end position="23"/>
    </location>
</feature>
<dbReference type="EMBL" id="BTFZ01000001">
    <property type="protein sequence ID" value="GMM33205.1"/>
    <property type="molecule type" value="Genomic_DNA"/>
</dbReference>
<keyword evidence="7" id="KW-0539">Nucleus</keyword>
<dbReference type="GO" id="GO:0005730">
    <property type="term" value="C:nucleolus"/>
    <property type="evidence" value="ECO:0007669"/>
    <property type="project" value="UniProtKB-SubCell"/>
</dbReference>
<evidence type="ECO:0000256" key="9">
    <source>
        <dbReference type="SAM" id="MobiDB-lite"/>
    </source>
</evidence>
<dbReference type="PANTHER" id="PTHR33911">
    <property type="entry name" value="RRNA-PROCESSING PROTEIN EFG1"/>
    <property type="match status" value="1"/>
</dbReference>
<keyword evidence="11" id="KW-1185">Reference proteome</keyword>
<protein>
    <recommendedName>
        <fullName evidence="3">rRNA-processing protein EFG1</fullName>
    </recommendedName>
    <alternativeName>
        <fullName evidence="4">rRNA-processing protein efg1</fullName>
    </alternativeName>
</protein>
<evidence type="ECO:0000313" key="11">
    <source>
        <dbReference type="Proteomes" id="UP001360560"/>
    </source>
</evidence>
<dbReference type="AlphaFoldDB" id="A0AAV5QE33"/>
<accession>A0AAV5QE33</accession>
<reference evidence="10 11" key="1">
    <citation type="journal article" date="2023" name="Elife">
        <title>Identification of key yeast species and microbe-microbe interactions impacting larval growth of Drosophila in the wild.</title>
        <authorList>
            <person name="Mure A."/>
            <person name="Sugiura Y."/>
            <person name="Maeda R."/>
            <person name="Honda K."/>
            <person name="Sakurai N."/>
            <person name="Takahashi Y."/>
            <person name="Watada M."/>
            <person name="Katoh T."/>
            <person name="Gotoh A."/>
            <person name="Gotoh Y."/>
            <person name="Taniguchi I."/>
            <person name="Nakamura K."/>
            <person name="Hayashi T."/>
            <person name="Katayama T."/>
            <person name="Uemura T."/>
            <person name="Hattori Y."/>
        </authorList>
    </citation>
    <scope>NUCLEOTIDE SEQUENCE [LARGE SCALE GENOMIC DNA]</scope>
    <source>
        <strain evidence="10 11">SC-9</strain>
    </source>
</reference>
<feature type="region of interest" description="Disordered" evidence="9">
    <location>
        <begin position="1"/>
        <end position="52"/>
    </location>
</feature>
<dbReference type="GO" id="GO:0030688">
    <property type="term" value="C:preribosome, small subunit precursor"/>
    <property type="evidence" value="ECO:0007669"/>
    <property type="project" value="TreeGrafter"/>
</dbReference>
<dbReference type="Proteomes" id="UP001360560">
    <property type="component" value="Unassembled WGS sequence"/>
</dbReference>
<feature type="region of interest" description="Disordered" evidence="9">
    <location>
        <begin position="217"/>
        <end position="254"/>
    </location>
</feature>
<dbReference type="Pfam" id="PF10153">
    <property type="entry name" value="Efg1"/>
    <property type="match status" value="1"/>
</dbReference>
<dbReference type="InterPro" id="IPR050786">
    <property type="entry name" value="EFG1_rRNA-proc"/>
</dbReference>
<keyword evidence="6 8" id="KW-0175">Coiled coil</keyword>
<evidence type="ECO:0000256" key="4">
    <source>
        <dbReference type="ARBA" id="ARBA00019827"/>
    </source>
</evidence>
<comment type="subcellular location">
    <subcellularLocation>
        <location evidence="1">Nucleus</location>
        <location evidence="1">Nucleolus</location>
    </subcellularLocation>
</comment>
<evidence type="ECO:0000256" key="3">
    <source>
        <dbReference type="ARBA" id="ARBA00018689"/>
    </source>
</evidence>
<dbReference type="GO" id="GO:0000462">
    <property type="term" value="P:maturation of SSU-rRNA from tricistronic rRNA transcript (SSU-rRNA, 5.8S rRNA, LSU-rRNA)"/>
    <property type="evidence" value="ECO:0007669"/>
    <property type="project" value="TreeGrafter"/>
</dbReference>
<dbReference type="InterPro" id="IPR019310">
    <property type="entry name" value="Efg1"/>
</dbReference>
<dbReference type="GeneID" id="90071184"/>
<evidence type="ECO:0000256" key="6">
    <source>
        <dbReference type="ARBA" id="ARBA00023054"/>
    </source>
</evidence>
<feature type="region of interest" description="Disordered" evidence="9">
    <location>
        <begin position="162"/>
        <end position="181"/>
    </location>
</feature>
<evidence type="ECO:0000313" key="10">
    <source>
        <dbReference type="EMBL" id="GMM33205.1"/>
    </source>
</evidence>
<evidence type="ECO:0000256" key="1">
    <source>
        <dbReference type="ARBA" id="ARBA00004604"/>
    </source>
</evidence>
<comment type="similarity">
    <text evidence="2">Belongs to the EFG1 family.</text>
</comment>
<organism evidence="10 11">
    <name type="scientific">Saccharomycopsis crataegensis</name>
    <dbReference type="NCBI Taxonomy" id="43959"/>
    <lineage>
        <taxon>Eukaryota</taxon>
        <taxon>Fungi</taxon>
        <taxon>Dikarya</taxon>
        <taxon>Ascomycota</taxon>
        <taxon>Saccharomycotina</taxon>
        <taxon>Saccharomycetes</taxon>
        <taxon>Saccharomycopsidaceae</taxon>
        <taxon>Saccharomycopsis</taxon>
    </lineage>
</organism>
<keyword evidence="5" id="KW-0698">rRNA processing</keyword>
<name>A0AAV5QE33_9ASCO</name>
<gene>
    <name evidence="10" type="ORF">DASC09_005300</name>
</gene>
<feature type="compositionally biased region" description="Acidic residues" evidence="9">
    <location>
        <begin position="244"/>
        <end position="254"/>
    </location>
</feature>
<feature type="coiled-coil region" evidence="8">
    <location>
        <begin position="93"/>
        <end position="141"/>
    </location>
</feature>
<evidence type="ECO:0000256" key="5">
    <source>
        <dbReference type="ARBA" id="ARBA00022552"/>
    </source>
</evidence>
<evidence type="ECO:0000256" key="7">
    <source>
        <dbReference type="ARBA" id="ARBA00023242"/>
    </source>
</evidence>